<sequence length="383" mass="43811">MEDLTKKAELPNAMKEYEKDYMDVVITETSPQKTQNPEEIYNEGLECIKSGRIEYAIESLLSKALEIATTTYGELDKNLYKYYYAYADALIFQYEKENEGKIFGEAVPEQVACSMSSSQMAEEGSSSEVGSLSNEEFEENEQGENENPSEEQVKIEGGLNQKEENDEEGSEDDSFSPEDNEFIQPENPPENTDEKTDDLQLAWESLESARVILKNNENLDMDYLIKVITRLGDLLSYKEDFEKACQEYNSALSLQITIEGDKPSRTKASLHFLLGNNFMQIRGKELEAADNFDKALEYMTFIMDNAKNEDERSELVEIIKEIRVKKEDALEQKESLKALQELDVNPNSFDVPQMENVVDLGVIKKKKPENEEEDIGEKKRLDE</sequence>
<keyword evidence="1" id="KW-0677">Repeat</keyword>
<dbReference type="GO" id="GO:0034080">
    <property type="term" value="P:CENP-A containing chromatin assembly"/>
    <property type="evidence" value="ECO:0007669"/>
    <property type="project" value="TreeGrafter"/>
</dbReference>
<proteinExistence type="predicted"/>
<dbReference type="SUPFAM" id="SSF48452">
    <property type="entry name" value="TPR-like"/>
    <property type="match status" value="1"/>
</dbReference>
<evidence type="ECO:0008006" key="6">
    <source>
        <dbReference type="Google" id="ProtNLM"/>
    </source>
</evidence>
<evidence type="ECO:0000256" key="1">
    <source>
        <dbReference type="ARBA" id="ARBA00022737"/>
    </source>
</evidence>
<evidence type="ECO:0000313" key="4">
    <source>
        <dbReference type="EMBL" id="OMJ95381.1"/>
    </source>
</evidence>
<comment type="caution">
    <text evidence="4">The sequence shown here is derived from an EMBL/GenBank/DDBJ whole genome shotgun (WGS) entry which is preliminary data.</text>
</comment>
<dbReference type="Proteomes" id="UP000187209">
    <property type="component" value="Unassembled WGS sequence"/>
</dbReference>
<feature type="region of interest" description="Disordered" evidence="3">
    <location>
        <begin position="114"/>
        <end position="197"/>
    </location>
</feature>
<accession>A0A1R2D2C5</accession>
<dbReference type="AlphaFoldDB" id="A0A1R2D2C5"/>
<protein>
    <recommendedName>
        <fullName evidence="6">Tetratricopeptide SHNi-TPR domain-containing protein</fullName>
    </recommendedName>
</protein>
<evidence type="ECO:0000256" key="3">
    <source>
        <dbReference type="SAM" id="MobiDB-lite"/>
    </source>
</evidence>
<keyword evidence="2" id="KW-0802">TPR repeat</keyword>
<feature type="region of interest" description="Disordered" evidence="3">
    <location>
        <begin position="363"/>
        <end position="383"/>
    </location>
</feature>
<reference evidence="4 5" key="1">
    <citation type="submission" date="2016-11" db="EMBL/GenBank/DDBJ databases">
        <title>The macronuclear genome of Stentor coeruleus: a giant cell with tiny introns.</title>
        <authorList>
            <person name="Slabodnick M."/>
            <person name="Ruby J.G."/>
            <person name="Reiff S.B."/>
            <person name="Swart E.C."/>
            <person name="Gosai S."/>
            <person name="Prabakaran S."/>
            <person name="Witkowska E."/>
            <person name="Larue G.E."/>
            <person name="Fisher S."/>
            <person name="Freeman R.M."/>
            <person name="Gunawardena J."/>
            <person name="Chu W."/>
            <person name="Stover N.A."/>
            <person name="Gregory B.D."/>
            <person name="Nowacki M."/>
            <person name="Derisi J."/>
            <person name="Roy S.W."/>
            <person name="Marshall W.F."/>
            <person name="Sood P."/>
        </authorList>
    </citation>
    <scope>NUCLEOTIDE SEQUENCE [LARGE SCALE GENOMIC DNA]</scope>
    <source>
        <strain evidence="4">WM001</strain>
    </source>
</reference>
<evidence type="ECO:0000256" key="2">
    <source>
        <dbReference type="ARBA" id="ARBA00022803"/>
    </source>
</evidence>
<dbReference type="InterPro" id="IPR051730">
    <property type="entry name" value="NASP-like"/>
</dbReference>
<feature type="compositionally biased region" description="Acidic residues" evidence="3">
    <location>
        <begin position="135"/>
        <end position="149"/>
    </location>
</feature>
<dbReference type="PANTHER" id="PTHR15081:SF1">
    <property type="entry name" value="NUCLEAR AUTOANTIGENIC SPERM PROTEIN"/>
    <property type="match status" value="1"/>
</dbReference>
<evidence type="ECO:0000313" key="5">
    <source>
        <dbReference type="Proteomes" id="UP000187209"/>
    </source>
</evidence>
<dbReference type="PANTHER" id="PTHR15081">
    <property type="entry name" value="NUCLEAR AUTOANTIGENIC SPERM PROTEIN NASP -RELATED"/>
    <property type="match status" value="1"/>
</dbReference>
<feature type="compositionally biased region" description="Acidic residues" evidence="3">
    <location>
        <begin position="164"/>
        <end position="181"/>
    </location>
</feature>
<organism evidence="4 5">
    <name type="scientific">Stentor coeruleus</name>
    <dbReference type="NCBI Taxonomy" id="5963"/>
    <lineage>
        <taxon>Eukaryota</taxon>
        <taxon>Sar</taxon>
        <taxon>Alveolata</taxon>
        <taxon>Ciliophora</taxon>
        <taxon>Postciliodesmatophora</taxon>
        <taxon>Heterotrichea</taxon>
        <taxon>Heterotrichida</taxon>
        <taxon>Stentoridae</taxon>
        <taxon>Stentor</taxon>
    </lineage>
</organism>
<dbReference type="GO" id="GO:0005654">
    <property type="term" value="C:nucleoplasm"/>
    <property type="evidence" value="ECO:0007669"/>
    <property type="project" value="TreeGrafter"/>
</dbReference>
<dbReference type="InterPro" id="IPR011990">
    <property type="entry name" value="TPR-like_helical_dom_sf"/>
</dbReference>
<keyword evidence="5" id="KW-1185">Reference proteome</keyword>
<dbReference type="GO" id="GO:0006335">
    <property type="term" value="P:DNA replication-dependent chromatin assembly"/>
    <property type="evidence" value="ECO:0007669"/>
    <property type="project" value="TreeGrafter"/>
</dbReference>
<name>A0A1R2D2C5_9CILI</name>
<feature type="compositionally biased region" description="Low complexity" evidence="3">
    <location>
        <begin position="114"/>
        <end position="134"/>
    </location>
</feature>
<dbReference type="EMBL" id="MPUH01000013">
    <property type="protein sequence ID" value="OMJ95381.1"/>
    <property type="molecule type" value="Genomic_DNA"/>
</dbReference>
<dbReference type="OrthoDB" id="5587616at2759"/>
<gene>
    <name evidence="4" type="ORF">SteCoe_1303</name>
</gene>
<dbReference type="Gene3D" id="1.25.40.10">
    <property type="entry name" value="Tetratricopeptide repeat domain"/>
    <property type="match status" value="1"/>
</dbReference>
<dbReference type="GO" id="GO:0042393">
    <property type="term" value="F:histone binding"/>
    <property type="evidence" value="ECO:0007669"/>
    <property type="project" value="TreeGrafter"/>
</dbReference>